<dbReference type="HOGENOM" id="CLU_918353_0_0_1"/>
<dbReference type="RefSeq" id="XP_040628872.1">
    <property type="nucleotide sequence ID" value="XM_040771151.1"/>
</dbReference>
<feature type="compositionally biased region" description="Pro residues" evidence="1">
    <location>
        <begin position="155"/>
        <end position="166"/>
    </location>
</feature>
<keyword evidence="3" id="KW-1185">Reference proteome</keyword>
<dbReference type="AlphaFoldDB" id="M5G1A9"/>
<proteinExistence type="predicted"/>
<accession>M5G1A9</accession>
<dbReference type="Proteomes" id="UP000030653">
    <property type="component" value="Unassembled WGS sequence"/>
</dbReference>
<sequence length="303" mass="31868">MPLVDDKPMVYKMEDIAPIEAGVEGETVIHQAEGSGPSPFRSSELNRPQLLCQKPVILPVPSSHCDRTSFGMVTSSSSDGTSNDHDSMLNGGCASTKPSTCVEAVEPSTFIGAPQIILTSQGTGNITQSPLTDSPPRSPHILPSPPVMPEKGVPSLPPPPKSPEPGLPDTLPNAPVCNTARVALADDLVNDVESDKLTTLNVAPELDLGRKSAYHGPKGICTRNVITTKTEEAIHSMCAACRELNCRCVAAFKNWFFWPLGASTGQLLLPPPDGNNAGQSDAAQSAADAMVMPRDFTPASGSH</sequence>
<gene>
    <name evidence="2" type="ORF">DACRYDRAFT_15933</name>
</gene>
<dbReference type="GeneID" id="63686213"/>
<feature type="region of interest" description="Disordered" evidence="1">
    <location>
        <begin position="123"/>
        <end position="173"/>
    </location>
</feature>
<reference evidence="2 3" key="1">
    <citation type="journal article" date="2012" name="Science">
        <title>The Paleozoic origin of enzymatic lignin decomposition reconstructed from 31 fungal genomes.</title>
        <authorList>
            <person name="Floudas D."/>
            <person name="Binder M."/>
            <person name="Riley R."/>
            <person name="Barry K."/>
            <person name="Blanchette R.A."/>
            <person name="Henrissat B."/>
            <person name="Martinez A.T."/>
            <person name="Otillar R."/>
            <person name="Spatafora J.W."/>
            <person name="Yadav J.S."/>
            <person name="Aerts A."/>
            <person name="Benoit I."/>
            <person name="Boyd A."/>
            <person name="Carlson A."/>
            <person name="Copeland A."/>
            <person name="Coutinho P.M."/>
            <person name="de Vries R.P."/>
            <person name="Ferreira P."/>
            <person name="Findley K."/>
            <person name="Foster B."/>
            <person name="Gaskell J."/>
            <person name="Glotzer D."/>
            <person name="Gorecki P."/>
            <person name="Heitman J."/>
            <person name="Hesse C."/>
            <person name="Hori C."/>
            <person name="Igarashi K."/>
            <person name="Jurgens J.A."/>
            <person name="Kallen N."/>
            <person name="Kersten P."/>
            <person name="Kohler A."/>
            <person name="Kuees U."/>
            <person name="Kumar T.K.A."/>
            <person name="Kuo A."/>
            <person name="LaButti K."/>
            <person name="Larrondo L.F."/>
            <person name="Lindquist E."/>
            <person name="Ling A."/>
            <person name="Lombard V."/>
            <person name="Lucas S."/>
            <person name="Lundell T."/>
            <person name="Martin R."/>
            <person name="McLaughlin D.J."/>
            <person name="Morgenstern I."/>
            <person name="Morin E."/>
            <person name="Murat C."/>
            <person name="Nagy L.G."/>
            <person name="Nolan M."/>
            <person name="Ohm R.A."/>
            <person name="Patyshakuliyeva A."/>
            <person name="Rokas A."/>
            <person name="Ruiz-Duenas F.J."/>
            <person name="Sabat G."/>
            <person name="Salamov A."/>
            <person name="Samejima M."/>
            <person name="Schmutz J."/>
            <person name="Slot J.C."/>
            <person name="St John F."/>
            <person name="Stenlid J."/>
            <person name="Sun H."/>
            <person name="Sun S."/>
            <person name="Syed K."/>
            <person name="Tsang A."/>
            <person name="Wiebenga A."/>
            <person name="Young D."/>
            <person name="Pisabarro A."/>
            <person name="Eastwood D.C."/>
            <person name="Martin F."/>
            <person name="Cullen D."/>
            <person name="Grigoriev I.V."/>
            <person name="Hibbett D.S."/>
        </authorList>
    </citation>
    <scope>NUCLEOTIDE SEQUENCE [LARGE SCALE GENOMIC DNA]</scope>
    <source>
        <strain evidence="2 3">DJM-731 SS1</strain>
    </source>
</reference>
<feature type="compositionally biased region" description="Polar residues" evidence="1">
    <location>
        <begin position="123"/>
        <end position="132"/>
    </location>
</feature>
<evidence type="ECO:0000256" key="1">
    <source>
        <dbReference type="SAM" id="MobiDB-lite"/>
    </source>
</evidence>
<organism evidence="2 3">
    <name type="scientific">Dacryopinax primogenitus (strain DJM 731)</name>
    <name type="common">Brown rot fungus</name>
    <dbReference type="NCBI Taxonomy" id="1858805"/>
    <lineage>
        <taxon>Eukaryota</taxon>
        <taxon>Fungi</taxon>
        <taxon>Dikarya</taxon>
        <taxon>Basidiomycota</taxon>
        <taxon>Agaricomycotina</taxon>
        <taxon>Dacrymycetes</taxon>
        <taxon>Dacrymycetales</taxon>
        <taxon>Dacrymycetaceae</taxon>
        <taxon>Dacryopinax</taxon>
    </lineage>
</organism>
<name>M5G1A9_DACPD</name>
<feature type="compositionally biased region" description="Pro residues" evidence="1">
    <location>
        <begin position="136"/>
        <end position="148"/>
    </location>
</feature>
<evidence type="ECO:0000313" key="3">
    <source>
        <dbReference type="Proteomes" id="UP000030653"/>
    </source>
</evidence>
<evidence type="ECO:0000313" key="2">
    <source>
        <dbReference type="EMBL" id="EJU01975.1"/>
    </source>
</evidence>
<protein>
    <submittedName>
        <fullName evidence="2">Uncharacterized protein</fullName>
    </submittedName>
</protein>
<dbReference type="EMBL" id="JH795863">
    <property type="protein sequence ID" value="EJU01975.1"/>
    <property type="molecule type" value="Genomic_DNA"/>
</dbReference>